<reference evidence="1 2" key="1">
    <citation type="submission" date="2020-07" db="EMBL/GenBank/DDBJ databases">
        <title>Taxonomic proposal: Crassvirales, a new order of highly abundant and diverse bacterial viruses.</title>
        <authorList>
            <person name="Shkoporov A.N."/>
            <person name="Stockdale S.R."/>
            <person name="Guerin E."/>
            <person name="Ross R.P."/>
            <person name="Hill C."/>
        </authorList>
    </citation>
    <scope>NUCLEOTIDE SEQUENCE [LARGE SCALE GENOMIC DNA]</scope>
</reference>
<dbReference type="RefSeq" id="YP_010111036.1">
    <property type="nucleotide sequence ID" value="NC_055877.1"/>
</dbReference>
<evidence type="ECO:0000313" key="1">
    <source>
        <dbReference type="EMBL" id="QOR58878.1"/>
    </source>
</evidence>
<dbReference type="KEGG" id="vg:65129361"/>
<sequence>MNDELEVRKFPAMGGYDVTIVNKNDILKTIDDNIIDKEIAYEIITSLELSCQKYVSAGDTAGIPYIGKIKERLTAAIARENKEALNDAREVLDKEHYIAFKHALFADESKRYKYNKVYKLEIARVVSHNRRQYWNYVDTIGEVKADIMFHGIAHLRYSPPCEEQI</sequence>
<accession>A0A7M1RWZ6</accession>
<dbReference type="EMBL" id="MT774384">
    <property type="protein sequence ID" value="QOR58878.1"/>
    <property type="molecule type" value="Genomic_DNA"/>
</dbReference>
<dbReference type="Proteomes" id="UP000594003">
    <property type="component" value="Segment"/>
</dbReference>
<proteinExistence type="predicted"/>
<evidence type="ECO:0000313" key="2">
    <source>
        <dbReference type="Proteomes" id="UP000594003"/>
    </source>
</evidence>
<name>A0A7M1RWZ6_9CAUD</name>
<dbReference type="GeneID" id="65129361"/>
<organism evidence="1 2">
    <name type="scientific">uncultured phage cr8_1</name>
    <dbReference type="NCBI Taxonomy" id="2772068"/>
    <lineage>
        <taxon>Viruses</taxon>
        <taxon>Duplodnaviria</taxon>
        <taxon>Heunggongvirae</taxon>
        <taxon>Uroviricota</taxon>
        <taxon>Caudoviricetes</taxon>
        <taxon>Crassvirales</taxon>
        <taxon>Intestiviridae</taxon>
        <taxon>Obtuvirinae</taxon>
        <taxon>Fohxhuevirus</taxon>
        <taxon>Fohxhuevirus gastrointestinalis</taxon>
    </lineage>
</organism>
<protein>
    <submittedName>
        <fullName evidence="1">Uncharacterized protein</fullName>
    </submittedName>
</protein>
<keyword evidence="2" id="KW-1185">Reference proteome</keyword>